<comment type="caution">
    <text evidence="1">The sequence shown here is derived from an EMBL/GenBank/DDBJ whole genome shotgun (WGS) entry which is preliminary data.</text>
</comment>
<accession>A0ABR2P3B1</accession>
<keyword evidence="2" id="KW-1185">Reference proteome</keyword>
<gene>
    <name evidence="1" type="ORF">V6N11_054866</name>
</gene>
<protein>
    <submittedName>
        <fullName evidence="1">Uncharacterized protein</fullName>
    </submittedName>
</protein>
<dbReference type="Proteomes" id="UP001396334">
    <property type="component" value="Unassembled WGS sequence"/>
</dbReference>
<name>A0ABR2P3B1_9ROSI</name>
<reference evidence="1 2" key="1">
    <citation type="journal article" date="2024" name="G3 (Bethesda)">
        <title>Genome assembly of Hibiscus sabdariffa L. provides insights into metabolisms of medicinal natural products.</title>
        <authorList>
            <person name="Kim T."/>
        </authorList>
    </citation>
    <scope>NUCLEOTIDE SEQUENCE [LARGE SCALE GENOMIC DNA]</scope>
    <source>
        <strain evidence="1">TK-2024</strain>
        <tissue evidence="1">Old leaves</tissue>
    </source>
</reference>
<sequence length="170" mass="18566">MVHSSTNISSTFPLPVHNEQLQPITTPTQEQPLAANGATNNSHDEHTEIAVIGSSKSVPNTVANGDDEHTEFIAIGSSPTMPLTAISNGRDEHIEFTSIESHRHNLLNEVQPEHLELPCDNLAPVYAEVDANDTSSLTDHDMLLSDHVTTSGYGLGYINPLWWRVPIQVN</sequence>
<evidence type="ECO:0000313" key="2">
    <source>
        <dbReference type="Proteomes" id="UP001396334"/>
    </source>
</evidence>
<proteinExistence type="predicted"/>
<organism evidence="1 2">
    <name type="scientific">Hibiscus sabdariffa</name>
    <name type="common">roselle</name>
    <dbReference type="NCBI Taxonomy" id="183260"/>
    <lineage>
        <taxon>Eukaryota</taxon>
        <taxon>Viridiplantae</taxon>
        <taxon>Streptophyta</taxon>
        <taxon>Embryophyta</taxon>
        <taxon>Tracheophyta</taxon>
        <taxon>Spermatophyta</taxon>
        <taxon>Magnoliopsida</taxon>
        <taxon>eudicotyledons</taxon>
        <taxon>Gunneridae</taxon>
        <taxon>Pentapetalae</taxon>
        <taxon>rosids</taxon>
        <taxon>malvids</taxon>
        <taxon>Malvales</taxon>
        <taxon>Malvaceae</taxon>
        <taxon>Malvoideae</taxon>
        <taxon>Hibiscus</taxon>
    </lineage>
</organism>
<evidence type="ECO:0000313" key="1">
    <source>
        <dbReference type="EMBL" id="KAK8982881.1"/>
    </source>
</evidence>
<dbReference type="EMBL" id="JBBPBN010000083">
    <property type="protein sequence ID" value="KAK8982881.1"/>
    <property type="molecule type" value="Genomic_DNA"/>
</dbReference>